<keyword evidence="2 4" id="KW-0853">WD repeat</keyword>
<dbReference type="SUPFAM" id="SSF50978">
    <property type="entry name" value="WD40 repeat-like"/>
    <property type="match status" value="1"/>
</dbReference>
<feature type="compositionally biased region" description="Polar residues" evidence="6">
    <location>
        <begin position="621"/>
        <end position="631"/>
    </location>
</feature>
<evidence type="ECO:0000313" key="9">
    <source>
        <dbReference type="Proteomes" id="UP000789739"/>
    </source>
</evidence>
<dbReference type="InterPro" id="IPR001245">
    <property type="entry name" value="Ser-Thr/Tyr_kinase_cat_dom"/>
</dbReference>
<protein>
    <submittedName>
        <fullName evidence="8">2207_t:CDS:1</fullName>
    </submittedName>
</protein>
<keyword evidence="5" id="KW-0175">Coiled coil</keyword>
<keyword evidence="3" id="KW-0677">Repeat</keyword>
<keyword evidence="9" id="KW-1185">Reference proteome</keyword>
<evidence type="ECO:0000259" key="7">
    <source>
        <dbReference type="PROSITE" id="PS50011"/>
    </source>
</evidence>
<dbReference type="PANTHER" id="PTHR19862">
    <property type="entry name" value="WD REPEAT-CONTAINING PROTEIN 48"/>
    <property type="match status" value="1"/>
</dbReference>
<dbReference type="Gene3D" id="1.10.510.10">
    <property type="entry name" value="Transferase(Phosphotransferase) domain 1"/>
    <property type="match status" value="1"/>
</dbReference>
<dbReference type="GO" id="GO:0004672">
    <property type="term" value="F:protein kinase activity"/>
    <property type="evidence" value="ECO:0007669"/>
    <property type="project" value="InterPro"/>
</dbReference>
<dbReference type="InterPro" id="IPR021772">
    <property type="entry name" value="WDR48/Bun107"/>
</dbReference>
<dbReference type="Pfam" id="PF11816">
    <property type="entry name" value="DUF3337"/>
    <property type="match status" value="1"/>
</dbReference>
<feature type="domain" description="Protein kinase" evidence="7">
    <location>
        <begin position="1058"/>
        <end position="1310"/>
    </location>
</feature>
<evidence type="ECO:0000313" key="8">
    <source>
        <dbReference type="EMBL" id="CAG8555689.1"/>
    </source>
</evidence>
<evidence type="ECO:0000256" key="6">
    <source>
        <dbReference type="SAM" id="MobiDB-lite"/>
    </source>
</evidence>
<dbReference type="Pfam" id="PF07714">
    <property type="entry name" value="PK_Tyr_Ser-Thr"/>
    <property type="match status" value="1"/>
</dbReference>
<dbReference type="PANTHER" id="PTHR19862:SF14">
    <property type="entry name" value="WD REPEAT-CONTAINING PROTEIN 48"/>
    <property type="match status" value="1"/>
</dbReference>
<dbReference type="PRINTS" id="PR00320">
    <property type="entry name" value="GPROTEINBRPT"/>
</dbReference>
<dbReference type="InterPro" id="IPR000719">
    <property type="entry name" value="Prot_kinase_dom"/>
</dbReference>
<feature type="compositionally biased region" description="Polar residues" evidence="6">
    <location>
        <begin position="766"/>
        <end position="793"/>
    </location>
</feature>
<feature type="region of interest" description="Disordered" evidence="6">
    <location>
        <begin position="349"/>
        <end position="368"/>
    </location>
</feature>
<dbReference type="CDD" id="cd00200">
    <property type="entry name" value="WD40"/>
    <property type="match status" value="1"/>
</dbReference>
<dbReference type="EMBL" id="CAJVPI010000611">
    <property type="protein sequence ID" value="CAG8555689.1"/>
    <property type="molecule type" value="Genomic_DNA"/>
</dbReference>
<feature type="repeat" description="WD" evidence="4">
    <location>
        <begin position="122"/>
        <end position="156"/>
    </location>
</feature>
<accession>A0A9N9FR32</accession>
<dbReference type="InterPro" id="IPR001680">
    <property type="entry name" value="WD40_rpt"/>
</dbReference>
<organism evidence="8 9">
    <name type="scientific">Paraglomus brasilianum</name>
    <dbReference type="NCBI Taxonomy" id="144538"/>
    <lineage>
        <taxon>Eukaryota</taxon>
        <taxon>Fungi</taxon>
        <taxon>Fungi incertae sedis</taxon>
        <taxon>Mucoromycota</taxon>
        <taxon>Glomeromycotina</taxon>
        <taxon>Glomeromycetes</taxon>
        <taxon>Paraglomerales</taxon>
        <taxon>Paraglomeraceae</taxon>
        <taxon>Paraglomus</taxon>
    </lineage>
</organism>
<evidence type="ECO:0000256" key="4">
    <source>
        <dbReference type="PROSITE-ProRule" id="PRU00221"/>
    </source>
</evidence>
<evidence type="ECO:0000256" key="5">
    <source>
        <dbReference type="SAM" id="Coils"/>
    </source>
</evidence>
<dbReference type="OrthoDB" id="2421129at2759"/>
<dbReference type="InterPro" id="IPR020472">
    <property type="entry name" value="WD40_PAC1"/>
</dbReference>
<feature type="region of interest" description="Disordered" evidence="6">
    <location>
        <begin position="660"/>
        <end position="728"/>
    </location>
</feature>
<dbReference type="PROSITE" id="PS00678">
    <property type="entry name" value="WD_REPEATS_1"/>
    <property type="match status" value="1"/>
</dbReference>
<sequence length="1310" mass="145720">MRRGPRRRVSYVISHDNKEQGHFLGANSLALDTTTVNPNTGRPEGILYTAGRDGLIYSWDLHLPFRQQKKVTSSTANGLYQSHTDWVNDIVLCHGNETLISASSDRTLQLWHPHKSSKSITIGNHSDYIKALAYAPGPCWVASGGFDRKIAIWDINECRPSSPITSLDLTDMNPRALIPETSPKSSIYALACNPSGTVIVSGSPEKIIRVWDPRSSKQIMKFTGHTDNIRAVLVSDDGDLILSGSSDTTIKLWSLSAQRCVNTFTIHSDSVWTLYSDHPRLETFYTGSKDGLVTRTDYSGDGECIAISRESTGVMKIVALDNEFIWTATAKSTINRWLDVPSRSRRRAKAFASASSSPPTSPSSPISPVSSSALIKLSYSSLSYSGGAVDSDAATINSMNVHDNSAFDDGDLDDPIPIRDAPDTTIQGQRGLTKHCSLNNRRHVLTVDTAGECVKLKTFGKRDLEEVYQEINTIESIPTWAAIDTRIGALTIHLDEYQCFDAEVYADEIEPPPEDYELREDYRVNLGKWVLRYLFEEFTQAEIKAYEESRAFAEQQQQSVQRQQSLNDIHKYTQEALPQSPTRATPPHHISFPPATMQAEHLNDRPTQKPYQRGIDILSPKSPTSTQSPIASPTAAAMPNSPTKSLATFAAGPFTAPASAGPTQDYFSELHNKPSTPTSPSTLLTQSGASTSEKKNNNTNVVTTPQTKIQLPPPALVNQGSNNTGSSSSFVTSIFRSIGNRKTRSPNADPKAETLNYLEQPKDYPNSRSDSLTSKSDPTVKPNTPSPTASPDISQPIRQLHYIVQPPFARIDSQETPTINIPPHTKVIISEDSSEASTSVVIYRGTVGTLGNDAELIEGKAPLWLLEFLIKNKVLVKEQPKVSFVLKPHEGSNLNELPTGNTRLTAPRMLRIRKVLGYVVEKLELSAADSQDAQSAAISDEQDSDTEAQKRRASSRRPEMWLELLCNDQANAYSNNANANEQDPSTSEELPTIDKGTCLDCFLPRTNFAWCQHCESQYFEENSSWTSGNIQLNLLIKETQLGARQCGDYLLYIEFLDFSLIQEEARGGFSTVYSAIWLEGPRELWDEGSQEWLRNGPMKVALKRLDNSQKLSDYFIQQVKLHYKALQSHSVADTIGFTRDPTGAYMIVMRYYQNGDLHKYLETIKGDLNWKEKIDMLWGIAGGLDDVHKRNLVHKDLHGGNLLGLRPYHIDGMPVVYETLMKRCWSADPELRPSAAELNEILGQWICDLCDNPLPNEISNQFMKAEDNLTDAWSVDAYPQNVFQNAYYYSRILPFSPSDVNKSWNENLAA</sequence>
<evidence type="ECO:0000256" key="1">
    <source>
        <dbReference type="ARBA" id="ARBA00006917"/>
    </source>
</evidence>
<feature type="coiled-coil region" evidence="5">
    <location>
        <begin position="536"/>
        <end position="563"/>
    </location>
</feature>
<dbReference type="PROSITE" id="PS50082">
    <property type="entry name" value="WD_REPEATS_2"/>
    <property type="match status" value="4"/>
</dbReference>
<feature type="compositionally biased region" description="Low complexity" evidence="6">
    <location>
        <begin position="350"/>
        <end position="368"/>
    </location>
</feature>
<comment type="caution">
    <text evidence="8">The sequence shown here is derived from an EMBL/GenBank/DDBJ whole genome shotgun (WGS) entry which is preliminary data.</text>
</comment>
<dbReference type="Proteomes" id="UP000789739">
    <property type="component" value="Unassembled WGS sequence"/>
</dbReference>
<evidence type="ECO:0000256" key="2">
    <source>
        <dbReference type="ARBA" id="ARBA00022574"/>
    </source>
</evidence>
<feature type="repeat" description="WD" evidence="4">
    <location>
        <begin position="180"/>
        <end position="221"/>
    </location>
</feature>
<dbReference type="InterPro" id="IPR011009">
    <property type="entry name" value="Kinase-like_dom_sf"/>
</dbReference>
<feature type="repeat" description="WD" evidence="4">
    <location>
        <begin position="80"/>
        <end position="121"/>
    </location>
</feature>
<dbReference type="InterPro" id="IPR019775">
    <property type="entry name" value="WD40_repeat_CS"/>
</dbReference>
<dbReference type="GO" id="GO:0005524">
    <property type="term" value="F:ATP binding"/>
    <property type="evidence" value="ECO:0007669"/>
    <property type="project" value="InterPro"/>
</dbReference>
<feature type="region of interest" description="Disordered" evidence="6">
    <location>
        <begin position="605"/>
        <end position="641"/>
    </location>
</feature>
<dbReference type="Pfam" id="PF00400">
    <property type="entry name" value="WD40"/>
    <property type="match status" value="5"/>
</dbReference>
<dbReference type="InterPro" id="IPR051246">
    <property type="entry name" value="WDR48"/>
</dbReference>
<feature type="repeat" description="WD" evidence="4">
    <location>
        <begin position="222"/>
        <end position="263"/>
    </location>
</feature>
<dbReference type="PROSITE" id="PS50011">
    <property type="entry name" value="PROTEIN_KINASE_DOM"/>
    <property type="match status" value="1"/>
</dbReference>
<proteinExistence type="inferred from homology"/>
<dbReference type="GO" id="GO:0043130">
    <property type="term" value="F:ubiquitin binding"/>
    <property type="evidence" value="ECO:0007669"/>
    <property type="project" value="TreeGrafter"/>
</dbReference>
<name>A0A9N9FR32_9GLOM</name>
<comment type="similarity">
    <text evidence="1">Belongs to the WD repeat WDR48 family.</text>
</comment>
<reference evidence="8" key="1">
    <citation type="submission" date="2021-06" db="EMBL/GenBank/DDBJ databases">
        <authorList>
            <person name="Kallberg Y."/>
            <person name="Tangrot J."/>
            <person name="Rosling A."/>
        </authorList>
    </citation>
    <scope>NUCLEOTIDE SEQUENCE</scope>
    <source>
        <strain evidence="8">BR232B</strain>
    </source>
</reference>
<dbReference type="GO" id="GO:0000724">
    <property type="term" value="P:double-strand break repair via homologous recombination"/>
    <property type="evidence" value="ECO:0007669"/>
    <property type="project" value="TreeGrafter"/>
</dbReference>
<gene>
    <name evidence="8" type="ORF">PBRASI_LOCUS5324</name>
</gene>
<dbReference type="Gene3D" id="2.130.10.10">
    <property type="entry name" value="YVTN repeat-like/Quinoprotein amine dehydrogenase"/>
    <property type="match status" value="2"/>
</dbReference>
<dbReference type="SMART" id="SM00320">
    <property type="entry name" value="WD40"/>
    <property type="match status" value="6"/>
</dbReference>
<dbReference type="InterPro" id="IPR015943">
    <property type="entry name" value="WD40/YVTN_repeat-like_dom_sf"/>
</dbReference>
<feature type="region of interest" description="Disordered" evidence="6">
    <location>
        <begin position="740"/>
        <end position="793"/>
    </location>
</feature>
<dbReference type="InterPro" id="IPR036322">
    <property type="entry name" value="WD40_repeat_dom_sf"/>
</dbReference>
<evidence type="ECO:0000256" key="3">
    <source>
        <dbReference type="ARBA" id="ARBA00022737"/>
    </source>
</evidence>
<feature type="region of interest" description="Disordered" evidence="6">
    <location>
        <begin position="931"/>
        <end position="956"/>
    </location>
</feature>
<dbReference type="PROSITE" id="PS50294">
    <property type="entry name" value="WD_REPEATS_REGION"/>
    <property type="match status" value="4"/>
</dbReference>
<dbReference type="SUPFAM" id="SSF56112">
    <property type="entry name" value="Protein kinase-like (PK-like)"/>
    <property type="match status" value="1"/>
</dbReference>